<evidence type="ECO:0000256" key="5">
    <source>
        <dbReference type="ARBA" id="ARBA00022777"/>
    </source>
</evidence>
<dbReference type="Proteomes" id="UP001212411">
    <property type="component" value="Chromosome 3"/>
</dbReference>
<keyword evidence="2" id="KW-0723">Serine/threonine-protein kinase</keyword>
<comment type="catalytic activity">
    <reaction evidence="8">
        <text>L-seryl-[protein] + ATP = O-phospho-L-seryl-[protein] + ADP + H(+)</text>
        <dbReference type="Rhea" id="RHEA:17989"/>
        <dbReference type="Rhea" id="RHEA-COMP:9863"/>
        <dbReference type="Rhea" id="RHEA-COMP:11604"/>
        <dbReference type="ChEBI" id="CHEBI:15378"/>
        <dbReference type="ChEBI" id="CHEBI:29999"/>
        <dbReference type="ChEBI" id="CHEBI:30616"/>
        <dbReference type="ChEBI" id="CHEBI:83421"/>
        <dbReference type="ChEBI" id="CHEBI:456216"/>
        <dbReference type="EC" id="2.7.11.1"/>
    </reaction>
</comment>
<feature type="domain" description="Protein kinase" evidence="11">
    <location>
        <begin position="136"/>
        <end position="410"/>
    </location>
</feature>
<comment type="catalytic activity">
    <reaction evidence="7">
        <text>L-threonyl-[protein] + ATP = O-phospho-L-threonyl-[protein] + ADP + H(+)</text>
        <dbReference type="Rhea" id="RHEA:46608"/>
        <dbReference type="Rhea" id="RHEA-COMP:11060"/>
        <dbReference type="Rhea" id="RHEA-COMP:11605"/>
        <dbReference type="ChEBI" id="CHEBI:15378"/>
        <dbReference type="ChEBI" id="CHEBI:30013"/>
        <dbReference type="ChEBI" id="CHEBI:30616"/>
        <dbReference type="ChEBI" id="CHEBI:61977"/>
        <dbReference type="ChEBI" id="CHEBI:456216"/>
        <dbReference type="EC" id="2.7.11.1"/>
    </reaction>
</comment>
<evidence type="ECO:0000256" key="4">
    <source>
        <dbReference type="ARBA" id="ARBA00022741"/>
    </source>
</evidence>
<accession>A0AAE9WJ27</accession>
<evidence type="ECO:0000256" key="6">
    <source>
        <dbReference type="ARBA" id="ARBA00022840"/>
    </source>
</evidence>
<feature type="compositionally biased region" description="Acidic residues" evidence="10">
    <location>
        <begin position="564"/>
        <end position="575"/>
    </location>
</feature>
<dbReference type="EMBL" id="CP115613">
    <property type="protein sequence ID" value="WBW75447.1"/>
    <property type="molecule type" value="Genomic_DNA"/>
</dbReference>
<name>A0AAE9WJ27_9SCHI</name>
<dbReference type="SMART" id="SM00220">
    <property type="entry name" value="S_TKc"/>
    <property type="match status" value="1"/>
</dbReference>
<dbReference type="InterPro" id="IPR011009">
    <property type="entry name" value="Kinase-like_dom_sf"/>
</dbReference>
<gene>
    <name evidence="12" type="primary">ssp1</name>
    <name evidence="12" type="ORF">SOMG_04449</name>
</gene>
<keyword evidence="13" id="KW-1185">Reference proteome</keyword>
<keyword evidence="3" id="KW-0808">Transferase</keyword>
<dbReference type="GeneID" id="80877923"/>
<evidence type="ECO:0000256" key="3">
    <source>
        <dbReference type="ARBA" id="ARBA00022679"/>
    </source>
</evidence>
<evidence type="ECO:0000313" key="12">
    <source>
        <dbReference type="EMBL" id="WBW75447.1"/>
    </source>
</evidence>
<keyword evidence="5 12" id="KW-0418">Kinase</keyword>
<keyword evidence="4 9" id="KW-0547">Nucleotide-binding</keyword>
<dbReference type="GO" id="GO:0001558">
    <property type="term" value="P:regulation of cell growth"/>
    <property type="evidence" value="ECO:0007669"/>
    <property type="project" value="UniProtKB-ARBA"/>
</dbReference>
<feature type="compositionally biased region" description="Basic and acidic residues" evidence="10">
    <location>
        <begin position="535"/>
        <end position="545"/>
    </location>
</feature>
<dbReference type="PANTHER" id="PTHR24346:SF77">
    <property type="entry name" value="SERINE THREONINE PROTEIN KINASE"/>
    <property type="match status" value="1"/>
</dbReference>
<dbReference type="PROSITE" id="PS50011">
    <property type="entry name" value="PROTEIN_KINASE_DOM"/>
    <property type="match status" value="1"/>
</dbReference>
<protein>
    <recommendedName>
        <fullName evidence="1">non-specific serine/threonine protein kinase</fullName>
        <ecNumber evidence="1">2.7.11.1</ecNumber>
    </recommendedName>
</protein>
<dbReference type="InterPro" id="IPR008271">
    <property type="entry name" value="Ser/Thr_kinase_AS"/>
</dbReference>
<dbReference type="GO" id="GO:0004674">
    <property type="term" value="F:protein serine/threonine kinase activity"/>
    <property type="evidence" value="ECO:0007669"/>
    <property type="project" value="UniProtKB-KW"/>
</dbReference>
<dbReference type="PANTHER" id="PTHR24346">
    <property type="entry name" value="MAP/MICROTUBULE AFFINITY-REGULATING KINASE"/>
    <property type="match status" value="1"/>
</dbReference>
<dbReference type="GO" id="GO:0050793">
    <property type="term" value="P:regulation of developmental process"/>
    <property type="evidence" value="ECO:0007669"/>
    <property type="project" value="UniProtKB-ARBA"/>
</dbReference>
<dbReference type="InterPro" id="IPR017441">
    <property type="entry name" value="Protein_kinase_ATP_BS"/>
</dbReference>
<dbReference type="FunFam" id="1.10.510.10:FF:000571">
    <property type="entry name" value="Maternal embryonic leucine zipper kinase"/>
    <property type="match status" value="1"/>
</dbReference>
<dbReference type="Pfam" id="PF00069">
    <property type="entry name" value="Pkinase"/>
    <property type="match status" value="1"/>
</dbReference>
<feature type="binding site" evidence="9">
    <location>
        <position position="165"/>
    </location>
    <ligand>
        <name>ATP</name>
        <dbReference type="ChEBI" id="CHEBI:30616"/>
    </ligand>
</feature>
<reference evidence="12 13" key="1">
    <citation type="journal article" date="2023" name="G3 (Bethesda)">
        <title>A high-quality reference genome for the fission yeast Schizosaccharomyces osmophilus.</title>
        <authorList>
            <person name="Jia G.S."/>
            <person name="Zhang W.C."/>
            <person name="Liang Y."/>
            <person name="Liu X.H."/>
            <person name="Rhind N."/>
            <person name="Pidoux A."/>
            <person name="Brysch-Herzberg M."/>
            <person name="Du L.L."/>
        </authorList>
    </citation>
    <scope>NUCLEOTIDE SEQUENCE [LARGE SCALE GENOMIC DNA]</scope>
    <source>
        <strain evidence="12 13">CBS 15793</strain>
    </source>
</reference>
<dbReference type="GO" id="GO:0042149">
    <property type="term" value="P:cellular response to glucose starvation"/>
    <property type="evidence" value="ECO:0007669"/>
    <property type="project" value="UniProtKB-ARBA"/>
</dbReference>
<dbReference type="InterPro" id="IPR000719">
    <property type="entry name" value="Prot_kinase_dom"/>
</dbReference>
<organism evidence="12 13">
    <name type="scientific">Schizosaccharomyces osmophilus</name>
    <dbReference type="NCBI Taxonomy" id="2545709"/>
    <lineage>
        <taxon>Eukaryota</taxon>
        <taxon>Fungi</taxon>
        <taxon>Dikarya</taxon>
        <taxon>Ascomycota</taxon>
        <taxon>Taphrinomycotina</taxon>
        <taxon>Schizosaccharomycetes</taxon>
        <taxon>Schizosaccharomycetales</taxon>
        <taxon>Schizosaccharomycetaceae</taxon>
        <taxon>Schizosaccharomyces</taxon>
    </lineage>
</organism>
<proteinExistence type="predicted"/>
<feature type="compositionally biased region" description="Polar residues" evidence="10">
    <location>
        <begin position="488"/>
        <end position="507"/>
    </location>
</feature>
<evidence type="ECO:0000256" key="8">
    <source>
        <dbReference type="ARBA" id="ARBA00048679"/>
    </source>
</evidence>
<feature type="compositionally biased region" description="Polar residues" evidence="10">
    <location>
        <begin position="1"/>
        <end position="15"/>
    </location>
</feature>
<dbReference type="GO" id="GO:0005524">
    <property type="term" value="F:ATP binding"/>
    <property type="evidence" value="ECO:0007669"/>
    <property type="project" value="UniProtKB-UniRule"/>
</dbReference>
<dbReference type="FunFam" id="3.30.200.20:FF:000206">
    <property type="entry name" value="Serine/threonine-protein kinase Ssp1"/>
    <property type="match status" value="1"/>
</dbReference>
<keyword evidence="6 9" id="KW-0067">ATP-binding</keyword>
<dbReference type="SUPFAM" id="SSF56112">
    <property type="entry name" value="Protein kinase-like (PK-like)"/>
    <property type="match status" value="1"/>
</dbReference>
<feature type="region of interest" description="Disordered" evidence="10">
    <location>
        <begin position="657"/>
        <end position="677"/>
    </location>
</feature>
<dbReference type="RefSeq" id="XP_056039690.1">
    <property type="nucleotide sequence ID" value="XM_056183234.1"/>
</dbReference>
<evidence type="ECO:0000313" key="13">
    <source>
        <dbReference type="Proteomes" id="UP001212411"/>
    </source>
</evidence>
<feature type="compositionally biased region" description="Low complexity" evidence="10">
    <location>
        <begin position="472"/>
        <end position="481"/>
    </location>
</feature>
<dbReference type="PROSITE" id="PS00107">
    <property type="entry name" value="PROTEIN_KINASE_ATP"/>
    <property type="match status" value="1"/>
</dbReference>
<dbReference type="Gene3D" id="1.10.510.10">
    <property type="entry name" value="Transferase(Phosphotransferase) domain 1"/>
    <property type="match status" value="1"/>
</dbReference>
<dbReference type="CDD" id="cd14008">
    <property type="entry name" value="STKc_LKB1_CaMKK"/>
    <property type="match status" value="1"/>
</dbReference>
<dbReference type="KEGG" id="som:SOMG_04449"/>
<evidence type="ECO:0000256" key="1">
    <source>
        <dbReference type="ARBA" id="ARBA00012513"/>
    </source>
</evidence>
<feature type="region of interest" description="Disordered" evidence="10">
    <location>
        <begin position="460"/>
        <end position="591"/>
    </location>
</feature>
<sequence length="677" mass="76626">MGLSNNDQNPNNTNLFRKHTWHPETNDLKKERRASGLPGDFNGTASELDQSDSFRKRNFSAGDYVISPGSNGAGGSTLTHSWTFQPGRHNQGLYSNNFREAQRQWKRLQEWGEVKETKKIKKRFDRFSGRKFINDYEILSEVGRGMHGKVKLGREMNTKELLAIKIIPKTERRPKLGRANSGSQKEKVRREIAILKKCIHPNVVRLREVIDDPNSTKVYLVLECMNGGEIQWSENQSPLLSVEQARQYFRDVVCGLEYLHYQGIIHRDIKPANLLLSSSGCVKISDFGVSYIARSGLNEENDVELVKTVGTPAFFAPELCWTDLDRPRPKISEAIDVWALGVTLFCLLFGRCPFQASMEYELFDKIVNEPLRIPDAPDIGDDGRDLLNRLLNKDPNTRITLAEVKRHPWTIRDMPDFEDWFKGTNPEASGRVEVSNDEVASAISLVGRLRRKLGKLFRFRRPKTQEQESQEQESSTSPSDSSLRRETGTSNSSIALSPSQLSDSFNHMSVDKQENNAGESEENARDAGAGGGGQHLEKPKIDFNWDRSPMSEISNPVEEVDTKPDEDDYDEDDSSDDRSPDSLSMHPGGAGYDVYCQAYTDSHNNRMEYSQQADHDLKKDQVPMVAWRDYEHLNRSRPGEDPNYNSISGFLSANGLPMSQAPSTSPYIFEHPMTSSH</sequence>
<feature type="region of interest" description="Disordered" evidence="10">
    <location>
        <begin position="1"/>
        <end position="53"/>
    </location>
</feature>
<dbReference type="AlphaFoldDB" id="A0AAE9WJ27"/>
<evidence type="ECO:0000256" key="9">
    <source>
        <dbReference type="PROSITE-ProRule" id="PRU10141"/>
    </source>
</evidence>
<dbReference type="PROSITE" id="PS00108">
    <property type="entry name" value="PROTEIN_KINASE_ST"/>
    <property type="match status" value="1"/>
</dbReference>
<evidence type="ECO:0000259" key="11">
    <source>
        <dbReference type="PROSITE" id="PS50011"/>
    </source>
</evidence>
<dbReference type="GO" id="GO:0005737">
    <property type="term" value="C:cytoplasm"/>
    <property type="evidence" value="ECO:0007669"/>
    <property type="project" value="TreeGrafter"/>
</dbReference>
<evidence type="ECO:0000256" key="10">
    <source>
        <dbReference type="SAM" id="MobiDB-lite"/>
    </source>
</evidence>
<dbReference type="GO" id="GO:0035556">
    <property type="term" value="P:intracellular signal transduction"/>
    <property type="evidence" value="ECO:0007669"/>
    <property type="project" value="TreeGrafter"/>
</dbReference>
<evidence type="ECO:0000256" key="2">
    <source>
        <dbReference type="ARBA" id="ARBA00022527"/>
    </source>
</evidence>
<dbReference type="EC" id="2.7.11.1" evidence="1"/>
<feature type="compositionally biased region" description="Basic and acidic residues" evidence="10">
    <location>
        <begin position="21"/>
        <end position="34"/>
    </location>
</feature>
<evidence type="ECO:0000256" key="7">
    <source>
        <dbReference type="ARBA" id="ARBA00047899"/>
    </source>
</evidence>